<accession>N1MYG7</accession>
<dbReference type="EMBL" id="CAVK010000256">
    <property type="protein sequence ID" value="CCW20278.1"/>
    <property type="molecule type" value="Genomic_DNA"/>
</dbReference>
<name>N1MYG7_9SPHN</name>
<proteinExistence type="predicted"/>
<dbReference type="Pfam" id="PF03692">
    <property type="entry name" value="CxxCxxCC"/>
    <property type="match status" value="1"/>
</dbReference>
<dbReference type="RefSeq" id="WP_006967823.1">
    <property type="nucleotide sequence ID" value="NZ_CAVK010000256.1"/>
</dbReference>
<dbReference type="InterPro" id="IPR005358">
    <property type="entry name" value="Puta_zinc/iron-chelating_dom"/>
</dbReference>
<organism evidence="1 2">
    <name type="scientific">Sphingobium indicum BiD32</name>
    <dbReference type="NCBI Taxonomy" id="1301087"/>
    <lineage>
        <taxon>Bacteria</taxon>
        <taxon>Pseudomonadati</taxon>
        <taxon>Pseudomonadota</taxon>
        <taxon>Alphaproteobacteria</taxon>
        <taxon>Sphingomonadales</taxon>
        <taxon>Sphingomonadaceae</taxon>
        <taxon>Sphingobium</taxon>
    </lineage>
</organism>
<dbReference type="AlphaFoldDB" id="N1MYG7"/>
<protein>
    <recommendedName>
        <fullName evidence="3">Fe-S oxidoreductase</fullName>
    </recommendedName>
</protein>
<comment type="caution">
    <text evidence="1">The sequence shown here is derived from an EMBL/GenBank/DDBJ whole genome shotgun (WGS) entry which is preliminary data.</text>
</comment>
<evidence type="ECO:0000313" key="1">
    <source>
        <dbReference type="EMBL" id="CCW20278.1"/>
    </source>
</evidence>
<gene>
    <name evidence="1" type="ORF">EBBID32_46520</name>
</gene>
<reference evidence="1 2" key="1">
    <citation type="submission" date="2013-03" db="EMBL/GenBank/DDBJ databases">
        <authorList>
            <person name="Le V."/>
        </authorList>
    </citation>
    <scope>NUCLEOTIDE SEQUENCE [LARGE SCALE GENOMIC DNA]</scope>
    <source>
        <strain evidence="1 2">BiD32</strain>
    </source>
</reference>
<sequence length="253" mass="26971">MPDPDLRFGCTSCGRCCHGLRLALGISEAILWLERGGKVELLCDAAPDLPPAAGSAEDYRAQRAVPGISGALPVTIQATLTAVFDGPCPNLMPDMRCGAYDVRPNVCRIYPAEIRPQRRIVPDDKLCPTHAWDLDQPLFAAGGERIVDETTATAIDAMRAQGVADVPAKAHLLALIGVDQVALANEGFTSWRPDRDDLLQSLRIAHAGAQAQPPLPVTIVSARPETQHMIGEAEAACGTPDPAAGYDYIPLYS</sequence>
<evidence type="ECO:0000313" key="2">
    <source>
        <dbReference type="Proteomes" id="UP000013201"/>
    </source>
</evidence>
<dbReference type="Proteomes" id="UP000013201">
    <property type="component" value="Unassembled WGS sequence"/>
</dbReference>
<keyword evidence="2" id="KW-1185">Reference proteome</keyword>
<reference evidence="2" key="2">
    <citation type="submission" date="2013-04" db="EMBL/GenBank/DDBJ databases">
        <title>Bisphenol A degrading Sphingobium sp. strain BiD32.</title>
        <authorList>
            <person name="Nielsen J.L."/>
            <person name="Zhou N.A."/>
            <person name="Kjeldal H."/>
        </authorList>
    </citation>
    <scope>NUCLEOTIDE SEQUENCE [LARGE SCALE GENOMIC DNA]</scope>
    <source>
        <strain evidence="2">BiD32</strain>
    </source>
</reference>
<evidence type="ECO:0008006" key="3">
    <source>
        <dbReference type="Google" id="ProtNLM"/>
    </source>
</evidence>